<dbReference type="RefSeq" id="WP_208287300.1">
    <property type="nucleotide sequence ID" value="NZ_CP076023.1"/>
</dbReference>
<feature type="region of interest" description="Disordered" evidence="1">
    <location>
        <begin position="30"/>
        <end position="65"/>
    </location>
</feature>
<name>A0ABX8GIM7_9CELL</name>
<feature type="region of interest" description="Disordered" evidence="1">
    <location>
        <begin position="106"/>
        <end position="125"/>
    </location>
</feature>
<keyword evidence="2" id="KW-1133">Transmembrane helix</keyword>
<gene>
    <name evidence="4" type="ORF">KKR89_16905</name>
</gene>
<dbReference type="Proteomes" id="UP000679335">
    <property type="component" value="Chromosome"/>
</dbReference>
<feature type="compositionally biased region" description="Low complexity" evidence="1">
    <location>
        <begin position="235"/>
        <end position="250"/>
    </location>
</feature>
<sequence length="258" mass="26655">MPARRTSVATVLAALLVVVGVLGAALSGPLSLESRSGPEPTFTPPPGPTITTTVTPPPSEDYLDDPTPPTGLVWLVRAVQTLVVLAILTGVALLLRRALRGWRLDRAEDPGDDVEPGDEAGDELSDTAVEVLREGVRAATRALEDDVPPGDAVIGAWVAVETAAARTGVVRDRAETASEFAVRVLGATRADPTATRELLTLYLAARFGAHGVDVDDVGRARDLLAVVGRGLVPRADGAADPDPEPGTGPTPHDDGGTP</sequence>
<feature type="region of interest" description="Disordered" evidence="1">
    <location>
        <begin position="232"/>
        <end position="258"/>
    </location>
</feature>
<accession>A0ABX8GIM7</accession>
<dbReference type="InterPro" id="IPR025403">
    <property type="entry name" value="TgpA-like_C"/>
</dbReference>
<feature type="compositionally biased region" description="Acidic residues" evidence="1">
    <location>
        <begin position="110"/>
        <end position="125"/>
    </location>
</feature>
<organism evidence="4 5">
    <name type="scientific">Cellulomonas dongxiuzhuiae</name>
    <dbReference type="NCBI Taxonomy" id="2819979"/>
    <lineage>
        <taxon>Bacteria</taxon>
        <taxon>Bacillati</taxon>
        <taxon>Actinomycetota</taxon>
        <taxon>Actinomycetes</taxon>
        <taxon>Micrococcales</taxon>
        <taxon>Cellulomonadaceae</taxon>
        <taxon>Cellulomonas</taxon>
    </lineage>
</organism>
<evidence type="ECO:0000256" key="2">
    <source>
        <dbReference type="SAM" id="Phobius"/>
    </source>
</evidence>
<keyword evidence="2" id="KW-0812">Transmembrane</keyword>
<feature type="domain" description="Protein-glutamine gamma-glutamyltransferase-like C-terminal" evidence="3">
    <location>
        <begin position="156"/>
        <end position="224"/>
    </location>
</feature>
<feature type="transmembrane region" description="Helical" evidence="2">
    <location>
        <begin position="72"/>
        <end position="95"/>
    </location>
</feature>
<evidence type="ECO:0000259" key="3">
    <source>
        <dbReference type="Pfam" id="PF13559"/>
    </source>
</evidence>
<evidence type="ECO:0000313" key="5">
    <source>
        <dbReference type="Proteomes" id="UP000679335"/>
    </source>
</evidence>
<dbReference type="EMBL" id="CP076023">
    <property type="protein sequence ID" value="QWC15909.1"/>
    <property type="molecule type" value="Genomic_DNA"/>
</dbReference>
<evidence type="ECO:0000256" key="1">
    <source>
        <dbReference type="SAM" id="MobiDB-lite"/>
    </source>
</evidence>
<evidence type="ECO:0000313" key="4">
    <source>
        <dbReference type="EMBL" id="QWC15909.1"/>
    </source>
</evidence>
<proteinExistence type="predicted"/>
<keyword evidence="2" id="KW-0472">Membrane</keyword>
<keyword evidence="5" id="KW-1185">Reference proteome</keyword>
<protein>
    <submittedName>
        <fullName evidence="4">DUF4129 domain-containing protein</fullName>
    </submittedName>
</protein>
<dbReference type="Pfam" id="PF13559">
    <property type="entry name" value="DUF4129"/>
    <property type="match status" value="1"/>
</dbReference>
<reference evidence="4 5" key="1">
    <citation type="submission" date="2021-05" db="EMBL/GenBank/DDBJ databases">
        <title>Novel species in genus Cellulomonas.</title>
        <authorList>
            <person name="Zhang G."/>
        </authorList>
    </citation>
    <scope>NUCLEOTIDE SEQUENCE [LARGE SCALE GENOMIC DNA]</scope>
    <source>
        <strain evidence="5">zg-ZUI157</strain>
    </source>
</reference>